<organism evidence="1 2">
    <name type="scientific">Trichinella pseudospiralis</name>
    <name type="common">Parasitic roundworm</name>
    <dbReference type="NCBI Taxonomy" id="6337"/>
    <lineage>
        <taxon>Eukaryota</taxon>
        <taxon>Metazoa</taxon>
        <taxon>Ecdysozoa</taxon>
        <taxon>Nematoda</taxon>
        <taxon>Enoplea</taxon>
        <taxon>Dorylaimia</taxon>
        <taxon>Trichinellida</taxon>
        <taxon>Trichinellidae</taxon>
        <taxon>Trichinella</taxon>
    </lineage>
</organism>
<dbReference type="Proteomes" id="UP000054805">
    <property type="component" value="Unassembled WGS sequence"/>
</dbReference>
<keyword evidence="2" id="KW-1185">Reference proteome</keyword>
<dbReference type="AlphaFoldDB" id="A0A0V1GJF3"/>
<accession>A0A0V1GJF3</accession>
<dbReference type="EMBL" id="JYDS01001750">
    <property type="protein sequence ID" value="KRY98404.1"/>
    <property type="molecule type" value="Genomic_DNA"/>
</dbReference>
<comment type="caution">
    <text evidence="1">The sequence shown here is derived from an EMBL/GenBank/DDBJ whole genome shotgun (WGS) entry which is preliminary data.</text>
</comment>
<evidence type="ECO:0000313" key="1">
    <source>
        <dbReference type="EMBL" id="KRY98404.1"/>
    </source>
</evidence>
<sequence>MVKGTPTPEMSAMYQREDSNGLLFSQLLGRFRENSAK</sequence>
<evidence type="ECO:0000313" key="2">
    <source>
        <dbReference type="Proteomes" id="UP000054805"/>
    </source>
</evidence>
<protein>
    <submittedName>
        <fullName evidence="1">Uncharacterized protein</fullName>
    </submittedName>
</protein>
<reference evidence="1 2" key="1">
    <citation type="submission" date="2015-01" db="EMBL/GenBank/DDBJ databases">
        <title>Evolution of Trichinella species and genotypes.</title>
        <authorList>
            <person name="Korhonen P.K."/>
            <person name="Edoardo P."/>
            <person name="Giuseppe L.R."/>
            <person name="Gasser R.B."/>
        </authorList>
    </citation>
    <scope>NUCLEOTIDE SEQUENCE [LARGE SCALE GENOMIC DNA]</scope>
    <source>
        <strain evidence="1">ISS588</strain>
    </source>
</reference>
<name>A0A0V1GJF3_TRIPS</name>
<gene>
    <name evidence="1" type="ORF">T4B_12300</name>
</gene>
<proteinExistence type="predicted"/>